<keyword evidence="1" id="KW-0472">Membrane</keyword>
<keyword evidence="1" id="KW-0812">Transmembrane</keyword>
<evidence type="ECO:0000313" key="3">
    <source>
        <dbReference type="Proteomes" id="UP001215598"/>
    </source>
</evidence>
<sequence>ALDSRQVKRAYRGVGASTSKTTSCLARGTLASFARHCAAAARIHSYSLPPSLYLGSPRGVHACAALTGLGAACTSTASAYVTYFWRRSSLLIPFRAPYPSSWLACGALFVARAPHSFSRGLGERLPIPRSPSPSPPLLFCFLRIVGLSRKTRTSANARRSGAASTAAGRRRAAGACSLFAFSVLCLFWVAYAFARPEYHPGSAAAPLGRCVPPPASPAAFLNHPPFGCTRGLVVHRRLRLHRRLVQLHAVHQRSTVLHPTHPSSLPSLRLARAMCMCRGTACMSFAALASIGSRHRATQLGYDCSQVPPVCAVAGI</sequence>
<name>A0AAD7IQF8_9AGAR</name>
<feature type="transmembrane region" description="Helical" evidence="1">
    <location>
        <begin position="172"/>
        <end position="194"/>
    </location>
</feature>
<dbReference type="AlphaFoldDB" id="A0AAD7IQF8"/>
<dbReference type="Proteomes" id="UP001215598">
    <property type="component" value="Unassembled WGS sequence"/>
</dbReference>
<evidence type="ECO:0000256" key="1">
    <source>
        <dbReference type="SAM" id="Phobius"/>
    </source>
</evidence>
<dbReference type="EMBL" id="JARKIB010000074">
    <property type="protein sequence ID" value="KAJ7748065.1"/>
    <property type="molecule type" value="Genomic_DNA"/>
</dbReference>
<reference evidence="2" key="1">
    <citation type="submission" date="2023-03" db="EMBL/GenBank/DDBJ databases">
        <title>Massive genome expansion in bonnet fungi (Mycena s.s.) driven by repeated elements and novel gene families across ecological guilds.</title>
        <authorList>
            <consortium name="Lawrence Berkeley National Laboratory"/>
            <person name="Harder C.B."/>
            <person name="Miyauchi S."/>
            <person name="Viragh M."/>
            <person name="Kuo A."/>
            <person name="Thoen E."/>
            <person name="Andreopoulos B."/>
            <person name="Lu D."/>
            <person name="Skrede I."/>
            <person name="Drula E."/>
            <person name="Henrissat B."/>
            <person name="Morin E."/>
            <person name="Kohler A."/>
            <person name="Barry K."/>
            <person name="LaButti K."/>
            <person name="Morin E."/>
            <person name="Salamov A."/>
            <person name="Lipzen A."/>
            <person name="Mereny Z."/>
            <person name="Hegedus B."/>
            <person name="Baldrian P."/>
            <person name="Stursova M."/>
            <person name="Weitz H."/>
            <person name="Taylor A."/>
            <person name="Grigoriev I.V."/>
            <person name="Nagy L.G."/>
            <person name="Martin F."/>
            <person name="Kauserud H."/>
        </authorList>
    </citation>
    <scope>NUCLEOTIDE SEQUENCE</scope>
    <source>
        <strain evidence="2">CBHHK182m</strain>
    </source>
</reference>
<feature type="non-terminal residue" evidence="2">
    <location>
        <position position="1"/>
    </location>
</feature>
<comment type="caution">
    <text evidence="2">The sequence shown here is derived from an EMBL/GenBank/DDBJ whole genome shotgun (WGS) entry which is preliminary data.</text>
</comment>
<organism evidence="2 3">
    <name type="scientific">Mycena metata</name>
    <dbReference type="NCBI Taxonomy" id="1033252"/>
    <lineage>
        <taxon>Eukaryota</taxon>
        <taxon>Fungi</taxon>
        <taxon>Dikarya</taxon>
        <taxon>Basidiomycota</taxon>
        <taxon>Agaricomycotina</taxon>
        <taxon>Agaricomycetes</taxon>
        <taxon>Agaricomycetidae</taxon>
        <taxon>Agaricales</taxon>
        <taxon>Marasmiineae</taxon>
        <taxon>Mycenaceae</taxon>
        <taxon>Mycena</taxon>
    </lineage>
</organism>
<evidence type="ECO:0000313" key="2">
    <source>
        <dbReference type="EMBL" id="KAJ7748065.1"/>
    </source>
</evidence>
<keyword evidence="1" id="KW-1133">Transmembrane helix</keyword>
<keyword evidence="3" id="KW-1185">Reference proteome</keyword>
<gene>
    <name evidence="2" type="ORF">B0H16DRAFT_1849692</name>
</gene>
<proteinExistence type="predicted"/>
<accession>A0AAD7IQF8</accession>
<protein>
    <submittedName>
        <fullName evidence="2">Uncharacterized protein</fullName>
    </submittedName>
</protein>